<evidence type="ECO:0000313" key="3">
    <source>
        <dbReference type="Proteomes" id="UP000268014"/>
    </source>
</evidence>
<reference evidence="4" key="1">
    <citation type="submission" date="2017-02" db="UniProtKB">
        <authorList>
            <consortium name="WormBaseParasite"/>
        </authorList>
    </citation>
    <scope>IDENTIFICATION</scope>
</reference>
<evidence type="ECO:0000256" key="1">
    <source>
        <dbReference type="SAM" id="MobiDB-lite"/>
    </source>
</evidence>
<gene>
    <name evidence="2" type="ORF">HPLM_LOCUS15297</name>
</gene>
<feature type="region of interest" description="Disordered" evidence="1">
    <location>
        <begin position="1"/>
        <end position="22"/>
    </location>
</feature>
<dbReference type="AlphaFoldDB" id="A0A0N4WUH8"/>
<accession>A0A0N4WUH8</accession>
<sequence length="47" mass="5377">MRAPKGANEYGTPERSSKNEHINGCTHVSLYWPMPSQPIALHQWAER</sequence>
<dbReference type="Proteomes" id="UP000268014">
    <property type="component" value="Unassembled WGS sequence"/>
</dbReference>
<evidence type="ECO:0000313" key="4">
    <source>
        <dbReference type="WBParaSite" id="HPLM_0001530501-mRNA-1"/>
    </source>
</evidence>
<dbReference type="EMBL" id="UZAF01018920">
    <property type="protein sequence ID" value="VDO56081.1"/>
    <property type="molecule type" value="Genomic_DNA"/>
</dbReference>
<reference evidence="2 3" key="2">
    <citation type="submission" date="2018-11" db="EMBL/GenBank/DDBJ databases">
        <authorList>
            <consortium name="Pathogen Informatics"/>
        </authorList>
    </citation>
    <scope>NUCLEOTIDE SEQUENCE [LARGE SCALE GENOMIC DNA]</scope>
    <source>
        <strain evidence="2 3">MHpl1</strain>
    </source>
</reference>
<dbReference type="WBParaSite" id="HPLM_0001530501-mRNA-1">
    <property type="protein sequence ID" value="HPLM_0001530501-mRNA-1"/>
    <property type="gene ID" value="HPLM_0001530501"/>
</dbReference>
<proteinExistence type="predicted"/>
<protein>
    <submittedName>
        <fullName evidence="4">Hydrolase</fullName>
    </submittedName>
</protein>
<evidence type="ECO:0000313" key="2">
    <source>
        <dbReference type="EMBL" id="VDO56081.1"/>
    </source>
</evidence>
<keyword evidence="3" id="KW-1185">Reference proteome</keyword>
<name>A0A0N4WUH8_HAEPC</name>
<organism evidence="4">
    <name type="scientific">Haemonchus placei</name>
    <name type="common">Barber's pole worm</name>
    <dbReference type="NCBI Taxonomy" id="6290"/>
    <lineage>
        <taxon>Eukaryota</taxon>
        <taxon>Metazoa</taxon>
        <taxon>Ecdysozoa</taxon>
        <taxon>Nematoda</taxon>
        <taxon>Chromadorea</taxon>
        <taxon>Rhabditida</taxon>
        <taxon>Rhabditina</taxon>
        <taxon>Rhabditomorpha</taxon>
        <taxon>Strongyloidea</taxon>
        <taxon>Trichostrongylidae</taxon>
        <taxon>Haemonchus</taxon>
    </lineage>
</organism>